<dbReference type="OrthoDB" id="27194at2"/>
<evidence type="ECO:0000313" key="1">
    <source>
        <dbReference type="EMBL" id="EAV46571.1"/>
    </source>
</evidence>
<evidence type="ECO:0000313" key="2">
    <source>
        <dbReference type="Proteomes" id="UP000054262"/>
    </source>
</evidence>
<dbReference type="PANTHER" id="PTHR37463:SF1">
    <property type="entry name" value="DUF2256 DOMAIN-CONTAINING PROTEIN"/>
    <property type="match status" value="1"/>
</dbReference>
<dbReference type="InterPro" id="IPR017136">
    <property type="entry name" value="UCP037205"/>
</dbReference>
<keyword evidence="2" id="KW-1185">Reference proteome</keyword>
<reference evidence="1 2" key="1">
    <citation type="submission" date="2006-11" db="EMBL/GenBank/DDBJ databases">
        <authorList>
            <person name="Giovannoni S."/>
            <person name="Vergin K."/>
            <person name="Ferriera S."/>
            <person name="Johnson J."/>
            <person name="Kravitz S."/>
            <person name="Beeson K."/>
            <person name="Sutton G."/>
            <person name="Rogers Y.-H."/>
            <person name="Friedman R."/>
            <person name="Frazier M."/>
            <person name="Venter J.C."/>
        </authorList>
    </citation>
    <scope>NUCLEOTIDE SEQUENCE [LARGE SCALE GENOMIC DNA]</scope>
    <source>
        <strain evidence="1 2">HTCC2181</strain>
    </source>
</reference>
<accession>A0P4W1</accession>
<name>A0P4W1_9PROT</name>
<dbReference type="PIRSF" id="PIRSF037205">
    <property type="entry name" value="UCP037205"/>
    <property type="match status" value="1"/>
</dbReference>
<dbReference type="PANTHER" id="PTHR37463">
    <property type="entry name" value="GSL3115 PROTEIN"/>
    <property type="match status" value="1"/>
</dbReference>
<dbReference type="Pfam" id="PF10013">
    <property type="entry name" value="DUF2256"/>
    <property type="match status" value="1"/>
</dbReference>
<organism evidence="1 2">
    <name type="scientific">Methylophilales bacterium HTCC2181</name>
    <dbReference type="NCBI Taxonomy" id="383631"/>
    <lineage>
        <taxon>Bacteria</taxon>
        <taxon>Pseudomonadati</taxon>
        <taxon>Pseudomonadota</taxon>
        <taxon>Betaproteobacteria</taxon>
        <taxon>Nitrosomonadales</taxon>
        <taxon>OM43 clade</taxon>
    </lineage>
</organism>
<protein>
    <recommendedName>
        <fullName evidence="3">DUF2256 domain-containing protein</fullName>
    </recommendedName>
</protein>
<dbReference type="AlphaFoldDB" id="A0P4W1"/>
<dbReference type="Proteomes" id="UP000054262">
    <property type="component" value="Unassembled WGS sequence"/>
</dbReference>
<dbReference type="EMBL" id="AAUX01000001">
    <property type="protein sequence ID" value="EAV46571.1"/>
    <property type="molecule type" value="Genomic_DNA"/>
</dbReference>
<gene>
    <name evidence="1" type="ORF">MB2181_00820</name>
</gene>
<comment type="caution">
    <text evidence="1">The sequence shown here is derived from an EMBL/GenBank/DDBJ whole genome shotgun (WGS) entry which is preliminary data.</text>
</comment>
<proteinExistence type="predicted"/>
<sequence>MLKENLPTKLCASCGRPFQWRRKWKLCWDNVKYCSKRCQSIRGSKI</sequence>
<evidence type="ECO:0008006" key="3">
    <source>
        <dbReference type="Google" id="ProtNLM"/>
    </source>
</evidence>